<evidence type="ECO:0000313" key="1">
    <source>
        <dbReference type="EMBL" id="DAE28984.1"/>
    </source>
</evidence>
<name>A0A8S5RC91_9VIRU</name>
<proteinExistence type="predicted"/>
<protein>
    <submittedName>
        <fullName evidence="1">Calmodulin</fullName>
    </submittedName>
</protein>
<organism evidence="1">
    <name type="scientific">virus sp. ctmTa7</name>
    <dbReference type="NCBI Taxonomy" id="2828255"/>
    <lineage>
        <taxon>Viruses</taxon>
    </lineage>
</organism>
<reference evidence="1" key="1">
    <citation type="journal article" date="2021" name="Proc. Natl. Acad. Sci. U.S.A.">
        <title>A Catalog of Tens of Thousands of Viruses from Human Metagenomes Reveals Hidden Associations with Chronic Diseases.</title>
        <authorList>
            <person name="Tisza M.J."/>
            <person name="Buck C.B."/>
        </authorList>
    </citation>
    <scope>NUCLEOTIDE SEQUENCE</scope>
    <source>
        <strain evidence="1">CtmTa7</strain>
    </source>
</reference>
<sequence>MEKKIFTLELTEEQAKWVRIALDTNGDKQDEAGHKNRAEFLYGLAEKLRMKE</sequence>
<dbReference type="EMBL" id="BK059091">
    <property type="protein sequence ID" value="DAE28984.1"/>
    <property type="molecule type" value="Genomic_DNA"/>
</dbReference>
<accession>A0A8S5RC91</accession>